<evidence type="ECO:0000256" key="1">
    <source>
        <dbReference type="SAM" id="MobiDB-lite"/>
    </source>
</evidence>
<dbReference type="RefSeq" id="WP_205210935.1">
    <property type="nucleotide sequence ID" value="NZ_JAFFZO010000019.1"/>
</dbReference>
<feature type="region of interest" description="Disordered" evidence="1">
    <location>
        <begin position="71"/>
        <end position="90"/>
    </location>
</feature>
<gene>
    <name evidence="2" type="ORF">JW498_09665</name>
</gene>
<dbReference type="EMBL" id="JAFFZP010000012">
    <property type="protein sequence ID" value="MBN0987629.1"/>
    <property type="molecule type" value="Genomic_DNA"/>
</dbReference>
<evidence type="ECO:0000313" key="2">
    <source>
        <dbReference type="EMBL" id="MBN0987629.1"/>
    </source>
</evidence>
<dbReference type="Proteomes" id="UP000760472">
    <property type="component" value="Unassembled WGS sequence"/>
</dbReference>
<protein>
    <submittedName>
        <fullName evidence="2">Uncharacterized protein</fullName>
    </submittedName>
</protein>
<accession>A0ABS2W7E4</accession>
<organism evidence="2 3">
    <name type="scientific">Amphritea pacifica</name>
    <dbReference type="NCBI Taxonomy" id="2811233"/>
    <lineage>
        <taxon>Bacteria</taxon>
        <taxon>Pseudomonadati</taxon>
        <taxon>Pseudomonadota</taxon>
        <taxon>Gammaproteobacteria</taxon>
        <taxon>Oceanospirillales</taxon>
        <taxon>Oceanospirillaceae</taxon>
        <taxon>Amphritea</taxon>
    </lineage>
</organism>
<reference evidence="2 3" key="1">
    <citation type="submission" date="2021-02" db="EMBL/GenBank/DDBJ databases">
        <title>A novel species of genus Amphritea isolated from a fishpond in China.</title>
        <authorList>
            <person name="Lu H."/>
        </authorList>
    </citation>
    <scope>NUCLEOTIDE SEQUENCE [LARGE SCALE GENOMIC DNA]</scope>
    <source>
        <strain evidence="2 3">RP18W</strain>
    </source>
</reference>
<name>A0ABS2W7E4_9GAMM</name>
<keyword evidence="3" id="KW-1185">Reference proteome</keyword>
<proteinExistence type="predicted"/>
<comment type="caution">
    <text evidence="2">The sequence shown here is derived from an EMBL/GenBank/DDBJ whole genome shotgun (WGS) entry which is preliminary data.</text>
</comment>
<evidence type="ECO:0000313" key="3">
    <source>
        <dbReference type="Proteomes" id="UP000760472"/>
    </source>
</evidence>
<sequence length="111" mass="12572">MVEIIPVLKKQTFSRMASGENRFVSRSNDLLEDDCLSQPGLSVNKVRRCHGFIKLQPSQWGFVFRRRRLKTGHPERPYPGAVRMPSGDDNGTALLSSPAVLSRTLWNFQVS</sequence>